<name>A0A2P4PIZ3_RHIID</name>
<keyword evidence="3" id="KW-1185">Reference proteome</keyword>
<dbReference type="EMBL" id="AUPC02000216">
    <property type="protein sequence ID" value="POG65353.1"/>
    <property type="molecule type" value="Genomic_DNA"/>
</dbReference>
<gene>
    <name evidence="2" type="ORF">GLOIN_2v1667374</name>
</gene>
<dbReference type="AlphaFoldDB" id="A0A2P4PIZ3"/>
<evidence type="ECO:0000313" key="3">
    <source>
        <dbReference type="Proteomes" id="UP000018888"/>
    </source>
</evidence>
<protein>
    <submittedName>
        <fullName evidence="2">Uncharacterized protein</fullName>
    </submittedName>
</protein>
<keyword evidence="1" id="KW-1133">Transmembrane helix</keyword>
<comment type="caution">
    <text evidence="2">The sequence shown here is derived from an EMBL/GenBank/DDBJ whole genome shotgun (WGS) entry which is preliminary data.</text>
</comment>
<feature type="transmembrane region" description="Helical" evidence="1">
    <location>
        <begin position="42"/>
        <end position="62"/>
    </location>
</feature>
<keyword evidence="1" id="KW-0812">Transmembrane</keyword>
<proteinExistence type="predicted"/>
<reference evidence="2 3" key="1">
    <citation type="journal article" date="2013" name="Proc. Natl. Acad. Sci. U.S.A.">
        <title>Genome of an arbuscular mycorrhizal fungus provides insight into the oldest plant symbiosis.</title>
        <authorList>
            <person name="Tisserant E."/>
            <person name="Malbreil M."/>
            <person name="Kuo A."/>
            <person name="Kohler A."/>
            <person name="Symeonidi A."/>
            <person name="Balestrini R."/>
            <person name="Charron P."/>
            <person name="Duensing N."/>
            <person name="Frei Dit Frey N."/>
            <person name="Gianinazzi-Pearson V."/>
            <person name="Gilbert L.B."/>
            <person name="Handa Y."/>
            <person name="Herr J.R."/>
            <person name="Hijri M."/>
            <person name="Koul R."/>
            <person name="Kawaguchi M."/>
            <person name="Krajinski F."/>
            <person name="Lammers P.J."/>
            <person name="Masclaux F.G."/>
            <person name="Murat C."/>
            <person name="Morin E."/>
            <person name="Ndikumana S."/>
            <person name="Pagni M."/>
            <person name="Petitpierre D."/>
            <person name="Requena N."/>
            <person name="Rosikiewicz P."/>
            <person name="Riley R."/>
            <person name="Saito K."/>
            <person name="San Clemente H."/>
            <person name="Shapiro H."/>
            <person name="van Tuinen D."/>
            <person name="Becard G."/>
            <person name="Bonfante P."/>
            <person name="Paszkowski U."/>
            <person name="Shachar-Hill Y.Y."/>
            <person name="Tuskan G.A."/>
            <person name="Young P.W."/>
            <person name="Sanders I.R."/>
            <person name="Henrissat B."/>
            <person name="Rensing S.A."/>
            <person name="Grigoriev I.V."/>
            <person name="Corradi N."/>
            <person name="Roux C."/>
            <person name="Martin F."/>
        </authorList>
    </citation>
    <scope>NUCLEOTIDE SEQUENCE [LARGE SCALE GENOMIC DNA]</scope>
    <source>
        <strain evidence="2 3">DAOM 197198</strain>
    </source>
</reference>
<keyword evidence="1" id="KW-0472">Membrane</keyword>
<sequence>MFVIFDKKSLIFFSQSSHFLTTILISFFELIGIQSCSKYHNLLFHILNFFPYIIVILIPTTFLDDGLTNTTDINSSPFKF</sequence>
<organism evidence="2 3">
    <name type="scientific">Rhizophagus irregularis (strain DAOM 181602 / DAOM 197198 / MUCL 43194)</name>
    <name type="common">Arbuscular mycorrhizal fungus</name>
    <name type="synonym">Glomus intraradices</name>
    <dbReference type="NCBI Taxonomy" id="747089"/>
    <lineage>
        <taxon>Eukaryota</taxon>
        <taxon>Fungi</taxon>
        <taxon>Fungi incertae sedis</taxon>
        <taxon>Mucoromycota</taxon>
        <taxon>Glomeromycotina</taxon>
        <taxon>Glomeromycetes</taxon>
        <taxon>Glomerales</taxon>
        <taxon>Glomeraceae</taxon>
        <taxon>Rhizophagus</taxon>
    </lineage>
</organism>
<accession>A0A2P4PIZ3</accession>
<feature type="transmembrane region" description="Helical" evidence="1">
    <location>
        <begin position="12"/>
        <end position="30"/>
    </location>
</feature>
<reference evidence="2 3" key="2">
    <citation type="journal article" date="2018" name="New Phytol.">
        <title>High intraspecific genome diversity in the model arbuscular mycorrhizal symbiont Rhizophagus irregularis.</title>
        <authorList>
            <person name="Chen E.C.H."/>
            <person name="Morin E."/>
            <person name="Beaudet D."/>
            <person name="Noel J."/>
            <person name="Yildirir G."/>
            <person name="Ndikumana S."/>
            <person name="Charron P."/>
            <person name="St-Onge C."/>
            <person name="Giorgi J."/>
            <person name="Kruger M."/>
            <person name="Marton T."/>
            <person name="Ropars J."/>
            <person name="Grigoriev I.V."/>
            <person name="Hainaut M."/>
            <person name="Henrissat B."/>
            <person name="Roux C."/>
            <person name="Martin F."/>
            <person name="Corradi N."/>
        </authorList>
    </citation>
    <scope>NUCLEOTIDE SEQUENCE [LARGE SCALE GENOMIC DNA]</scope>
    <source>
        <strain evidence="2 3">DAOM 197198</strain>
    </source>
</reference>
<evidence type="ECO:0000313" key="2">
    <source>
        <dbReference type="EMBL" id="POG65353.1"/>
    </source>
</evidence>
<dbReference type="Proteomes" id="UP000018888">
    <property type="component" value="Unassembled WGS sequence"/>
</dbReference>
<evidence type="ECO:0000256" key="1">
    <source>
        <dbReference type="SAM" id="Phobius"/>
    </source>
</evidence>